<name>A0A8D8R0P9_9HEMI</name>
<dbReference type="AlphaFoldDB" id="A0A8D8R0P9"/>
<evidence type="ECO:0000256" key="1">
    <source>
        <dbReference type="SAM" id="Phobius"/>
    </source>
</evidence>
<sequence>MSPVFFFFFKQLCRLFLFVTFFFFFFLQKTIIPPETQVFFRFCLFVCLFFFSLLILLLYCMCSCVISNPGLICVPVSAQTQVSYVFHMCYQCHLKPRVHNVTTMSFSNCLKSLYWFPQLFYSAVMRLKSPFSCLLKIRFFIVRYLTLH</sequence>
<keyword evidence="1" id="KW-0472">Membrane</keyword>
<keyword evidence="1" id="KW-1133">Transmembrane helix</keyword>
<proteinExistence type="predicted"/>
<reference evidence="2" key="1">
    <citation type="submission" date="2021-05" db="EMBL/GenBank/DDBJ databases">
        <authorList>
            <person name="Alioto T."/>
            <person name="Alioto T."/>
            <person name="Gomez Garrido J."/>
        </authorList>
    </citation>
    <scope>NUCLEOTIDE SEQUENCE</scope>
</reference>
<feature type="transmembrane region" description="Helical" evidence="1">
    <location>
        <begin position="39"/>
        <end position="59"/>
    </location>
</feature>
<evidence type="ECO:0000313" key="2">
    <source>
        <dbReference type="EMBL" id="CAG6640392.1"/>
    </source>
</evidence>
<feature type="transmembrane region" description="Helical" evidence="1">
    <location>
        <begin position="6"/>
        <end position="27"/>
    </location>
</feature>
<organism evidence="2">
    <name type="scientific">Cacopsylla melanoneura</name>
    <dbReference type="NCBI Taxonomy" id="428564"/>
    <lineage>
        <taxon>Eukaryota</taxon>
        <taxon>Metazoa</taxon>
        <taxon>Ecdysozoa</taxon>
        <taxon>Arthropoda</taxon>
        <taxon>Hexapoda</taxon>
        <taxon>Insecta</taxon>
        <taxon>Pterygota</taxon>
        <taxon>Neoptera</taxon>
        <taxon>Paraneoptera</taxon>
        <taxon>Hemiptera</taxon>
        <taxon>Sternorrhyncha</taxon>
        <taxon>Psylloidea</taxon>
        <taxon>Psyllidae</taxon>
        <taxon>Psyllinae</taxon>
        <taxon>Cacopsylla</taxon>
    </lineage>
</organism>
<keyword evidence="1" id="KW-0812">Transmembrane</keyword>
<dbReference type="EMBL" id="HBUF01111832">
    <property type="protein sequence ID" value="CAG6640392.1"/>
    <property type="molecule type" value="Transcribed_RNA"/>
</dbReference>
<accession>A0A8D8R0P9</accession>
<protein>
    <submittedName>
        <fullName evidence="2">Uncharacterized protein</fullName>
    </submittedName>
</protein>